<dbReference type="PANTHER" id="PTHR30024">
    <property type="entry name" value="ALIPHATIC SULFONATES-BINDING PROTEIN-RELATED"/>
    <property type="match status" value="1"/>
</dbReference>
<dbReference type="RefSeq" id="WP_193953599.1">
    <property type="nucleotide sequence ID" value="NZ_JADEYS010000011.1"/>
</dbReference>
<comment type="caution">
    <text evidence="6">The sequence shown here is derived from an EMBL/GenBank/DDBJ whole genome shotgun (WGS) entry which is preliminary data.</text>
</comment>
<evidence type="ECO:0000313" key="7">
    <source>
        <dbReference type="Proteomes" id="UP000640333"/>
    </source>
</evidence>
<evidence type="ECO:0000256" key="1">
    <source>
        <dbReference type="ARBA" id="ARBA00004308"/>
    </source>
</evidence>
<dbReference type="CDD" id="cd13553">
    <property type="entry name" value="PBP2_NrtA_CpmA_like"/>
    <property type="match status" value="1"/>
</dbReference>
<dbReference type="Proteomes" id="UP000640333">
    <property type="component" value="Unassembled WGS sequence"/>
</dbReference>
<accession>A0A8J7FBN4</accession>
<evidence type="ECO:0000313" key="6">
    <source>
        <dbReference type="EMBL" id="MBE9397982.1"/>
    </source>
</evidence>
<protein>
    <submittedName>
        <fullName evidence="6">ABC transporter substrate-binding protein</fullName>
    </submittedName>
</protein>
<keyword evidence="4" id="KW-0997">Cell inner membrane</keyword>
<reference evidence="6" key="1">
    <citation type="submission" date="2020-10" db="EMBL/GenBank/DDBJ databases">
        <title>Bacterium isolated from coastal waters sediment.</title>
        <authorList>
            <person name="Chen R.-J."/>
            <person name="Lu D.-C."/>
            <person name="Zhu K.-L."/>
            <person name="Du Z.-J."/>
        </authorList>
    </citation>
    <scope>NUCLEOTIDE SEQUENCE</scope>
    <source>
        <strain evidence="6">N1Y112</strain>
    </source>
</reference>
<keyword evidence="2" id="KW-0813">Transport</keyword>
<dbReference type="EMBL" id="JADEYS010000011">
    <property type="protein sequence ID" value="MBE9397982.1"/>
    <property type="molecule type" value="Genomic_DNA"/>
</dbReference>
<dbReference type="GO" id="GO:0012505">
    <property type="term" value="C:endomembrane system"/>
    <property type="evidence" value="ECO:0007669"/>
    <property type="project" value="UniProtKB-SubCell"/>
</dbReference>
<dbReference type="InterPro" id="IPR044527">
    <property type="entry name" value="NrtA/CpmA_ABC-bd_dom"/>
</dbReference>
<dbReference type="SUPFAM" id="SSF53850">
    <property type="entry name" value="Periplasmic binding protein-like II"/>
    <property type="match status" value="1"/>
</dbReference>
<name>A0A8J7FBN4_9GAMM</name>
<evidence type="ECO:0000256" key="3">
    <source>
        <dbReference type="ARBA" id="ARBA00022475"/>
    </source>
</evidence>
<keyword evidence="3" id="KW-1003">Cell membrane</keyword>
<organism evidence="6 7">
    <name type="scientific">Pontibacterium sinense</name>
    <dbReference type="NCBI Taxonomy" id="2781979"/>
    <lineage>
        <taxon>Bacteria</taxon>
        <taxon>Pseudomonadati</taxon>
        <taxon>Pseudomonadota</taxon>
        <taxon>Gammaproteobacteria</taxon>
        <taxon>Oceanospirillales</taxon>
        <taxon>Oceanospirillaceae</taxon>
        <taxon>Pontibacterium</taxon>
    </lineage>
</organism>
<keyword evidence="7" id="KW-1185">Reference proteome</keyword>
<keyword evidence="5" id="KW-0472">Membrane</keyword>
<dbReference type="AlphaFoldDB" id="A0A8J7FBN4"/>
<proteinExistence type="predicted"/>
<gene>
    <name evidence="6" type="ORF">IOQ59_12005</name>
</gene>
<evidence type="ECO:0000256" key="2">
    <source>
        <dbReference type="ARBA" id="ARBA00022448"/>
    </source>
</evidence>
<evidence type="ECO:0000256" key="4">
    <source>
        <dbReference type="ARBA" id="ARBA00022519"/>
    </source>
</evidence>
<dbReference type="PANTHER" id="PTHR30024:SF43">
    <property type="entry name" value="BLL4572 PROTEIN"/>
    <property type="match status" value="1"/>
</dbReference>
<comment type="subcellular location">
    <subcellularLocation>
        <location evidence="1">Endomembrane system</location>
    </subcellularLocation>
</comment>
<evidence type="ECO:0000256" key="5">
    <source>
        <dbReference type="ARBA" id="ARBA00023136"/>
    </source>
</evidence>
<dbReference type="Pfam" id="PF13379">
    <property type="entry name" value="NMT1_2"/>
    <property type="match status" value="1"/>
</dbReference>
<sequence>MSIAAPEKTALKLGFVPLLDCAPLVIAREKGFFQNEGLNVVLSRESSWANIRDKVSFGLLDGAQMLSPMPLASTLGLGSQSTPMITSLALSMNGNAVTLSAELYRALSPQLRDRPNAAEVGNALKQWIASVRTKPVFATVFPYSCQHYQLRYWLTASGIDPDQDVTLIAVPPTKMVSTMRDHLIDGYCAGEPWNTLAESGAVGKVAVTGYQIWSDSIEKVFAVTQRWADSHPNTHTALIRALVAACEWLSHSCNHAEALDLLRLPPYLDQSVIPLCQTSETHPIMQSFYGSDVNLPSLSHAHLMLEQMERWGQWKGGDRTQIAQQVYRPDLYAEALAQAPSQQLA</sequence>
<dbReference type="Gene3D" id="3.40.190.10">
    <property type="entry name" value="Periplasmic binding protein-like II"/>
    <property type="match status" value="2"/>
</dbReference>